<dbReference type="EMBL" id="CAIIXF020000001">
    <property type="protein sequence ID" value="CAH1775718.1"/>
    <property type="molecule type" value="Genomic_DNA"/>
</dbReference>
<feature type="transmembrane region" description="Helical" evidence="5">
    <location>
        <begin position="186"/>
        <end position="207"/>
    </location>
</feature>
<keyword evidence="2 5" id="KW-0812">Transmembrane</keyword>
<accession>A0A8S4N561</accession>
<evidence type="ECO:0000313" key="8">
    <source>
        <dbReference type="Proteomes" id="UP000749559"/>
    </source>
</evidence>
<evidence type="ECO:0000256" key="1">
    <source>
        <dbReference type="ARBA" id="ARBA00004141"/>
    </source>
</evidence>
<dbReference type="InterPro" id="IPR037185">
    <property type="entry name" value="EmrE-like"/>
</dbReference>
<feature type="transmembrane region" description="Helical" evidence="5">
    <location>
        <begin position="280"/>
        <end position="298"/>
    </location>
</feature>
<gene>
    <name evidence="7" type="ORF">OFUS_LOCUS2983</name>
</gene>
<organism evidence="7 8">
    <name type="scientific">Owenia fusiformis</name>
    <name type="common">Polychaete worm</name>
    <dbReference type="NCBI Taxonomy" id="6347"/>
    <lineage>
        <taxon>Eukaryota</taxon>
        <taxon>Metazoa</taxon>
        <taxon>Spiralia</taxon>
        <taxon>Lophotrochozoa</taxon>
        <taxon>Annelida</taxon>
        <taxon>Polychaeta</taxon>
        <taxon>Sedentaria</taxon>
        <taxon>Canalipalpata</taxon>
        <taxon>Sabellida</taxon>
        <taxon>Oweniida</taxon>
        <taxon>Oweniidae</taxon>
        <taxon>Owenia</taxon>
    </lineage>
</organism>
<dbReference type="AlphaFoldDB" id="A0A8S4N561"/>
<proteinExistence type="predicted"/>
<feature type="transmembrane region" description="Helical" evidence="5">
    <location>
        <begin position="154"/>
        <end position="174"/>
    </location>
</feature>
<evidence type="ECO:0000313" key="7">
    <source>
        <dbReference type="EMBL" id="CAH1775718.1"/>
    </source>
</evidence>
<dbReference type="PANTHER" id="PTHR11132">
    <property type="entry name" value="SOLUTE CARRIER FAMILY 35"/>
    <property type="match status" value="1"/>
</dbReference>
<evidence type="ECO:0000256" key="2">
    <source>
        <dbReference type="ARBA" id="ARBA00022692"/>
    </source>
</evidence>
<feature type="transmembrane region" description="Helical" evidence="5">
    <location>
        <begin position="41"/>
        <end position="61"/>
    </location>
</feature>
<dbReference type="SUPFAM" id="SSF103481">
    <property type="entry name" value="Multidrug resistance efflux transporter EmrE"/>
    <property type="match status" value="1"/>
</dbReference>
<dbReference type="InterPro" id="IPR004853">
    <property type="entry name" value="Sugar_P_trans_dom"/>
</dbReference>
<keyword evidence="3 5" id="KW-1133">Transmembrane helix</keyword>
<feature type="transmembrane region" description="Helical" evidence="5">
    <location>
        <begin position="130"/>
        <end position="148"/>
    </location>
</feature>
<keyword evidence="4 5" id="KW-0472">Membrane</keyword>
<reference evidence="7" key="1">
    <citation type="submission" date="2022-03" db="EMBL/GenBank/DDBJ databases">
        <authorList>
            <person name="Martin C."/>
        </authorList>
    </citation>
    <scope>NUCLEOTIDE SEQUENCE</scope>
</reference>
<sequence>MAEKRYSDAIRIVLLCLAWYAVSSANNVVGKVLLSDFPYPMTVSMVQLFSISLYLIPLLKIRDVPKCNLSWRYYFTMIGPLAFGKFFSSVSAHISLWKVPVSYAHTVKATMPLFTVLLARIILGEKQTTKVYLSLVPIIGGVAIATITELSFNVTGLVSALVATLGFAVLNIFSKKCLRETGIHHLRLLVILARLATLMALPVWLLYDVTRIWDDSPMLHSTHAPRILALLIIDGACNFGQNVVAFTVIAMVTPLSYAVANATKRIAIISVSLMMLRNPVTIYNVLGMLTAITGVLLYNKTKYDQNQTLKKQAILPYVRTDTNLERHHVTFQTNSILHPSASSYDMEDYFKIVPQNDEFQGEHIHVPNGTPRIY</sequence>
<evidence type="ECO:0000256" key="4">
    <source>
        <dbReference type="ARBA" id="ARBA00023136"/>
    </source>
</evidence>
<dbReference type="GO" id="GO:0016020">
    <property type="term" value="C:membrane"/>
    <property type="evidence" value="ECO:0007669"/>
    <property type="project" value="UniProtKB-SubCell"/>
</dbReference>
<evidence type="ECO:0000256" key="3">
    <source>
        <dbReference type="ARBA" id="ARBA00022989"/>
    </source>
</evidence>
<dbReference type="Pfam" id="PF03151">
    <property type="entry name" value="TPT"/>
    <property type="match status" value="1"/>
</dbReference>
<feature type="transmembrane region" description="Helical" evidence="5">
    <location>
        <begin position="103"/>
        <end position="123"/>
    </location>
</feature>
<keyword evidence="8" id="KW-1185">Reference proteome</keyword>
<comment type="caution">
    <text evidence="7">The sequence shown here is derived from an EMBL/GenBank/DDBJ whole genome shotgun (WGS) entry which is preliminary data.</text>
</comment>
<name>A0A8S4N561_OWEFU</name>
<feature type="transmembrane region" description="Helical" evidence="5">
    <location>
        <begin position="227"/>
        <end position="260"/>
    </location>
</feature>
<dbReference type="OrthoDB" id="6418713at2759"/>
<dbReference type="Proteomes" id="UP000749559">
    <property type="component" value="Unassembled WGS sequence"/>
</dbReference>
<comment type="subcellular location">
    <subcellularLocation>
        <location evidence="1">Membrane</location>
        <topology evidence="1">Multi-pass membrane protein</topology>
    </subcellularLocation>
</comment>
<evidence type="ECO:0000256" key="5">
    <source>
        <dbReference type="SAM" id="Phobius"/>
    </source>
</evidence>
<protein>
    <recommendedName>
        <fullName evidence="6">Sugar phosphate transporter domain-containing protein</fullName>
    </recommendedName>
</protein>
<evidence type="ECO:0000259" key="6">
    <source>
        <dbReference type="Pfam" id="PF03151"/>
    </source>
</evidence>
<feature type="domain" description="Sugar phosphate transporter" evidence="6">
    <location>
        <begin position="11"/>
        <end position="299"/>
    </location>
</feature>
<dbReference type="InterPro" id="IPR050186">
    <property type="entry name" value="TPT_transporter"/>
</dbReference>
<feature type="transmembrane region" description="Helical" evidence="5">
    <location>
        <begin position="73"/>
        <end position="97"/>
    </location>
</feature>